<reference evidence="1 2" key="1">
    <citation type="journal article" date="2011" name="J. Bacteriol.">
        <title>Complete genome sequence of Mycoplasma haemofelis, a hemotropic mycoplasma.</title>
        <authorList>
            <person name="Barker E.N."/>
            <person name="Helps C.R."/>
            <person name="Peters I.R."/>
            <person name="Darby A.C."/>
            <person name="Radford A.D."/>
            <person name="Tasker S."/>
        </authorList>
    </citation>
    <scope>NUCLEOTIDE SEQUENCE [LARGE SCALE GENOMIC DNA]</scope>
    <source>
        <strain evidence="1 2">Langford 1</strain>
    </source>
</reference>
<dbReference type="KEGG" id="mha:HF1_10130"/>
<evidence type="ECO:0000313" key="1">
    <source>
        <dbReference type="EMBL" id="CBY93021.1"/>
    </source>
</evidence>
<dbReference type="EMBL" id="FR773153">
    <property type="protein sequence ID" value="CBY93021.1"/>
    <property type="molecule type" value="Genomic_DNA"/>
</dbReference>
<dbReference type="HOGENOM" id="CLU_096783_0_0_14"/>
<name>E8ZIQ0_MYCHL</name>
<dbReference type="OrthoDB" id="9815750at2"/>
<dbReference type="AlphaFoldDB" id="E8ZIQ0"/>
<accession>E8ZIQ0</accession>
<sequence length="204" mass="22548">MNKLVPVSLGALGAGGLGAGGWALSRSKVIDPYSEKYKFAILKDEDRTLWEEKFKLLASATPSHETLKKASGSQGDESSRKANHKKGCHEIYGLSTKDTKYLEDFKKYCSKNNGDVMKTGWIVESTEQSSSSSSKWDTKLTSLKNKKDQETVKALKELAAKLTESTFDKGKRDELKTWCDGGKSGIYLGEDDPSTKVIRSYCVE</sequence>
<proteinExistence type="predicted"/>
<gene>
    <name evidence="1" type="ORF">HF1_10130</name>
</gene>
<evidence type="ECO:0000313" key="2">
    <source>
        <dbReference type="Proteomes" id="UP000008637"/>
    </source>
</evidence>
<keyword evidence="2" id="KW-1185">Reference proteome</keyword>
<organism evidence="1 2">
    <name type="scientific">Mycoplasma haemofelis (strain Langford 1)</name>
    <name type="common">Haemobartonella felis</name>
    <dbReference type="NCBI Taxonomy" id="941640"/>
    <lineage>
        <taxon>Bacteria</taxon>
        <taxon>Bacillati</taxon>
        <taxon>Mycoplasmatota</taxon>
        <taxon>Mollicutes</taxon>
        <taxon>Mycoplasmataceae</taxon>
        <taxon>Mycoplasma</taxon>
    </lineage>
</organism>
<dbReference type="Proteomes" id="UP000008637">
    <property type="component" value="Chromosome"/>
</dbReference>
<protein>
    <submittedName>
        <fullName evidence="1">Uncharacterized protein</fullName>
    </submittedName>
</protein>